<keyword evidence="2 5" id="KW-0812">Transmembrane</keyword>
<keyword evidence="4 5" id="KW-0472">Membrane</keyword>
<feature type="transmembrane region" description="Helical" evidence="5">
    <location>
        <begin position="348"/>
        <end position="372"/>
    </location>
</feature>
<evidence type="ECO:0000256" key="5">
    <source>
        <dbReference type="SAM" id="Phobius"/>
    </source>
</evidence>
<feature type="transmembrane region" description="Helical" evidence="5">
    <location>
        <begin position="181"/>
        <end position="200"/>
    </location>
</feature>
<reference evidence="7 8" key="1">
    <citation type="submission" date="2020-08" db="EMBL/GenBank/DDBJ databases">
        <title>Genomic Encyclopedia of Type Strains, Phase IV (KMG-IV): sequencing the most valuable type-strain genomes for metagenomic binning, comparative biology and taxonomic classification.</title>
        <authorList>
            <person name="Goeker M."/>
        </authorList>
    </citation>
    <scope>NUCLEOTIDE SEQUENCE [LARGE SCALE GENOMIC DNA]</scope>
    <source>
        <strain evidence="7 8">YIM 65646</strain>
    </source>
</reference>
<dbReference type="AlphaFoldDB" id="A0A841FTY8"/>
<dbReference type="PANTHER" id="PTHR23523">
    <property type="match status" value="1"/>
</dbReference>
<dbReference type="Gene3D" id="1.20.1250.20">
    <property type="entry name" value="MFS general substrate transporter like domains"/>
    <property type="match status" value="2"/>
</dbReference>
<dbReference type="Proteomes" id="UP000548476">
    <property type="component" value="Unassembled WGS sequence"/>
</dbReference>
<protein>
    <submittedName>
        <fullName evidence="7">CP family cyanate transporter-like MFS transporter</fullName>
    </submittedName>
</protein>
<evidence type="ECO:0000256" key="1">
    <source>
        <dbReference type="ARBA" id="ARBA00004651"/>
    </source>
</evidence>
<proteinExistence type="predicted"/>
<feature type="transmembrane region" description="Helical" evidence="5">
    <location>
        <begin position="225"/>
        <end position="248"/>
    </location>
</feature>
<feature type="transmembrane region" description="Helical" evidence="5">
    <location>
        <begin position="116"/>
        <end position="138"/>
    </location>
</feature>
<comment type="caution">
    <text evidence="7">The sequence shown here is derived from an EMBL/GenBank/DDBJ whole genome shotgun (WGS) entry which is preliminary data.</text>
</comment>
<dbReference type="GO" id="GO:0022857">
    <property type="term" value="F:transmembrane transporter activity"/>
    <property type="evidence" value="ECO:0007669"/>
    <property type="project" value="InterPro"/>
</dbReference>
<comment type="subcellular location">
    <subcellularLocation>
        <location evidence="1">Cell membrane</location>
        <topology evidence="1">Multi-pass membrane protein</topology>
    </subcellularLocation>
</comment>
<dbReference type="PANTHER" id="PTHR23523:SF2">
    <property type="entry name" value="2-NITROIMIDAZOLE TRANSPORTER"/>
    <property type="match status" value="1"/>
</dbReference>
<dbReference type="InterPro" id="IPR020846">
    <property type="entry name" value="MFS_dom"/>
</dbReference>
<evidence type="ECO:0000313" key="8">
    <source>
        <dbReference type="Proteomes" id="UP000548476"/>
    </source>
</evidence>
<dbReference type="Pfam" id="PF07690">
    <property type="entry name" value="MFS_1"/>
    <property type="match status" value="1"/>
</dbReference>
<gene>
    <name evidence="7" type="ORF">HNR73_007371</name>
</gene>
<accession>A0A841FTY8</accession>
<keyword evidence="3 5" id="KW-1133">Transmembrane helix</keyword>
<feature type="domain" description="Major facilitator superfamily (MFS) profile" evidence="6">
    <location>
        <begin position="22"/>
        <end position="404"/>
    </location>
</feature>
<evidence type="ECO:0000259" key="6">
    <source>
        <dbReference type="PROSITE" id="PS50850"/>
    </source>
</evidence>
<evidence type="ECO:0000313" key="7">
    <source>
        <dbReference type="EMBL" id="MBB6039476.1"/>
    </source>
</evidence>
<evidence type="ECO:0000256" key="4">
    <source>
        <dbReference type="ARBA" id="ARBA00023136"/>
    </source>
</evidence>
<dbReference type="EMBL" id="JACHGT010000022">
    <property type="protein sequence ID" value="MBB6039476.1"/>
    <property type="molecule type" value="Genomic_DNA"/>
</dbReference>
<dbReference type="GO" id="GO:0005886">
    <property type="term" value="C:plasma membrane"/>
    <property type="evidence" value="ECO:0007669"/>
    <property type="project" value="UniProtKB-SubCell"/>
</dbReference>
<sequence length="423" mass="43987">MSALLAKDAPAAGTRAQRVVSTSWVLVAGVLLTAANLRTAVTSVGPLLEEIRDGLGTSATVAGILTTLPVLSFAALGGFTPALARRFGERKLLTAALLTMSFGLVVRAMVDSTPVFLAASALALAGGAVGNVAIPAVVKRHFPDRVGPMTTAYSTALAVGTMVTAALTVPLEQAFDGNWHLALGVWVVPALLAVVPWLLWRSPATEAAEHAEAAAPVRRVWRSKLAWMMVAFFGMQSLIAYVMFGWLAQMMRDTGHTAGQAGVMQAVFTAISIPVSLIVPSLAARMRDQKALMFTLVGLYLIGLPGLWLGRGGLQWLALVVTGVAMGTFPLILTLFGLRTRTPQGTAAISAFAQSGGYLIAGSGPLLVGVLYQATGGWAAPFTMLLAAAVVALIVGAYISRPLFLEDELAAAEQKDKAAPASA</sequence>
<dbReference type="SUPFAM" id="SSF103473">
    <property type="entry name" value="MFS general substrate transporter"/>
    <property type="match status" value="1"/>
</dbReference>
<feature type="transmembrane region" description="Helical" evidence="5">
    <location>
        <begin position="150"/>
        <end position="169"/>
    </location>
</feature>
<name>A0A841FTY8_9ACTN</name>
<dbReference type="CDD" id="cd17339">
    <property type="entry name" value="MFS_NIMT_CynX_like"/>
    <property type="match status" value="1"/>
</dbReference>
<dbReference type="RefSeq" id="WP_184792553.1">
    <property type="nucleotide sequence ID" value="NZ_BONT01000084.1"/>
</dbReference>
<feature type="transmembrane region" description="Helical" evidence="5">
    <location>
        <begin position="291"/>
        <end position="310"/>
    </location>
</feature>
<keyword evidence="8" id="KW-1185">Reference proteome</keyword>
<feature type="transmembrane region" description="Helical" evidence="5">
    <location>
        <begin position="61"/>
        <end position="80"/>
    </location>
</feature>
<dbReference type="InterPro" id="IPR052524">
    <property type="entry name" value="MFS_Cyanate_Porter"/>
</dbReference>
<evidence type="ECO:0000256" key="2">
    <source>
        <dbReference type="ARBA" id="ARBA00022692"/>
    </source>
</evidence>
<feature type="transmembrane region" description="Helical" evidence="5">
    <location>
        <begin position="378"/>
        <end position="399"/>
    </location>
</feature>
<organism evidence="7 8">
    <name type="scientific">Phytomonospora endophytica</name>
    <dbReference type="NCBI Taxonomy" id="714109"/>
    <lineage>
        <taxon>Bacteria</taxon>
        <taxon>Bacillati</taxon>
        <taxon>Actinomycetota</taxon>
        <taxon>Actinomycetes</taxon>
        <taxon>Micromonosporales</taxon>
        <taxon>Micromonosporaceae</taxon>
        <taxon>Phytomonospora</taxon>
    </lineage>
</organism>
<dbReference type="PROSITE" id="PS50850">
    <property type="entry name" value="MFS"/>
    <property type="match status" value="1"/>
</dbReference>
<dbReference type="InterPro" id="IPR011701">
    <property type="entry name" value="MFS"/>
</dbReference>
<feature type="transmembrane region" description="Helical" evidence="5">
    <location>
        <begin position="260"/>
        <end position="279"/>
    </location>
</feature>
<feature type="transmembrane region" description="Helical" evidence="5">
    <location>
        <begin position="92"/>
        <end position="110"/>
    </location>
</feature>
<dbReference type="InterPro" id="IPR036259">
    <property type="entry name" value="MFS_trans_sf"/>
</dbReference>
<feature type="transmembrane region" description="Helical" evidence="5">
    <location>
        <begin position="21"/>
        <end position="41"/>
    </location>
</feature>
<evidence type="ECO:0000256" key="3">
    <source>
        <dbReference type="ARBA" id="ARBA00022989"/>
    </source>
</evidence>
<feature type="transmembrane region" description="Helical" evidence="5">
    <location>
        <begin position="316"/>
        <end position="336"/>
    </location>
</feature>